<evidence type="ECO:0000256" key="2">
    <source>
        <dbReference type="ARBA" id="ARBA00023125"/>
    </source>
</evidence>
<reference evidence="5 6" key="1">
    <citation type="submission" date="2016-10" db="EMBL/GenBank/DDBJ databases">
        <authorList>
            <person name="de Groot N.N."/>
        </authorList>
    </citation>
    <scope>NUCLEOTIDE SEQUENCE [LARGE SCALE GENOMIC DNA]</scope>
    <source>
        <strain evidence="5 6">DSM 18684</strain>
    </source>
</reference>
<accession>A0A1I2UT58</accession>
<dbReference type="STRING" id="414048.SAMN04489864_102329"/>
<dbReference type="GO" id="GO:0043565">
    <property type="term" value="F:sequence-specific DNA binding"/>
    <property type="evidence" value="ECO:0007669"/>
    <property type="project" value="InterPro"/>
</dbReference>
<evidence type="ECO:0000313" key="6">
    <source>
        <dbReference type="Proteomes" id="UP000199666"/>
    </source>
</evidence>
<dbReference type="AlphaFoldDB" id="A0A1I2UT58"/>
<dbReference type="Gene3D" id="1.10.10.60">
    <property type="entry name" value="Homeodomain-like"/>
    <property type="match status" value="1"/>
</dbReference>
<dbReference type="PROSITE" id="PS00041">
    <property type="entry name" value="HTH_ARAC_FAMILY_1"/>
    <property type="match status" value="1"/>
</dbReference>
<dbReference type="GO" id="GO:0003700">
    <property type="term" value="F:DNA-binding transcription factor activity"/>
    <property type="evidence" value="ECO:0007669"/>
    <property type="project" value="InterPro"/>
</dbReference>
<keyword evidence="3" id="KW-0804">Transcription</keyword>
<dbReference type="InterPro" id="IPR009057">
    <property type="entry name" value="Homeodomain-like_sf"/>
</dbReference>
<dbReference type="EMBL" id="FOPP01000002">
    <property type="protein sequence ID" value="SFG80173.1"/>
    <property type="molecule type" value="Genomic_DNA"/>
</dbReference>
<proteinExistence type="predicted"/>
<keyword evidence="6" id="KW-1185">Reference proteome</keyword>
<dbReference type="Proteomes" id="UP000199666">
    <property type="component" value="Unassembled WGS sequence"/>
</dbReference>
<dbReference type="SUPFAM" id="SSF46689">
    <property type="entry name" value="Homeodomain-like"/>
    <property type="match status" value="1"/>
</dbReference>
<dbReference type="SMART" id="SM00342">
    <property type="entry name" value="HTH_ARAC"/>
    <property type="match status" value="1"/>
</dbReference>
<evidence type="ECO:0000313" key="5">
    <source>
        <dbReference type="EMBL" id="SFG80173.1"/>
    </source>
</evidence>
<keyword evidence="1" id="KW-0805">Transcription regulation</keyword>
<dbReference type="PROSITE" id="PS01124">
    <property type="entry name" value="HTH_ARAC_FAMILY_2"/>
    <property type="match status" value="1"/>
</dbReference>
<protein>
    <submittedName>
        <fullName evidence="5">AraC-type DNA-binding protein</fullName>
    </submittedName>
</protein>
<name>A0A1I2UT58_9SPHI</name>
<dbReference type="Pfam" id="PF12833">
    <property type="entry name" value="HTH_18"/>
    <property type="match status" value="1"/>
</dbReference>
<dbReference type="InterPro" id="IPR018060">
    <property type="entry name" value="HTH_AraC"/>
</dbReference>
<evidence type="ECO:0000259" key="4">
    <source>
        <dbReference type="PROSITE" id="PS01124"/>
    </source>
</evidence>
<evidence type="ECO:0000256" key="3">
    <source>
        <dbReference type="ARBA" id="ARBA00023163"/>
    </source>
</evidence>
<feature type="domain" description="HTH araC/xylS-type" evidence="4">
    <location>
        <begin position="110"/>
        <end position="179"/>
    </location>
</feature>
<organism evidence="5 6">
    <name type="scientific">Pedobacter insulae</name>
    <dbReference type="NCBI Taxonomy" id="414048"/>
    <lineage>
        <taxon>Bacteria</taxon>
        <taxon>Pseudomonadati</taxon>
        <taxon>Bacteroidota</taxon>
        <taxon>Sphingobacteriia</taxon>
        <taxon>Sphingobacteriales</taxon>
        <taxon>Sphingobacteriaceae</taxon>
        <taxon>Pedobacter</taxon>
    </lineage>
</organism>
<keyword evidence="2 5" id="KW-0238">DNA-binding</keyword>
<sequence>MSYMATLFIKNMVCNRCIMVVQHEMDKNGIQIKDIKLGEVTLENELSVEKKKAIDKSLTLLGFEIIDDKKSRIIEQIKNVIIEQVHYHDDDAKVNLSEVLISNLHHDYNYLSNLFSEVEGTTIEKYFIAQKIEKVKELLVYDELSLSEIAFQLNYSSVAYLSNQFKKVTGLTPSHFKQIKDDKRKPLDEV</sequence>
<gene>
    <name evidence="5" type="ORF">SAMN04489864_102329</name>
</gene>
<dbReference type="PANTHER" id="PTHR43280:SF28">
    <property type="entry name" value="HTH-TYPE TRANSCRIPTIONAL ACTIVATOR RHAS"/>
    <property type="match status" value="1"/>
</dbReference>
<dbReference type="InterPro" id="IPR018062">
    <property type="entry name" value="HTH_AraC-typ_CS"/>
</dbReference>
<evidence type="ECO:0000256" key="1">
    <source>
        <dbReference type="ARBA" id="ARBA00023015"/>
    </source>
</evidence>
<dbReference type="PANTHER" id="PTHR43280">
    <property type="entry name" value="ARAC-FAMILY TRANSCRIPTIONAL REGULATOR"/>
    <property type="match status" value="1"/>
</dbReference>